<keyword evidence="5" id="KW-1185">Reference proteome</keyword>
<dbReference type="PANTHER" id="PTHR43080:SF2">
    <property type="entry name" value="CBS DOMAIN-CONTAINING PROTEIN"/>
    <property type="match status" value="1"/>
</dbReference>
<feature type="domain" description="CBS" evidence="3">
    <location>
        <begin position="17"/>
        <end position="96"/>
    </location>
</feature>
<evidence type="ECO:0000259" key="3">
    <source>
        <dbReference type="PROSITE" id="PS51371"/>
    </source>
</evidence>
<evidence type="ECO:0000256" key="2">
    <source>
        <dbReference type="PROSITE-ProRule" id="PRU00703"/>
    </source>
</evidence>
<dbReference type="CDD" id="cd17774">
    <property type="entry name" value="CBS_two-component_sensor_histidine_kinase_repeat2"/>
    <property type="match status" value="1"/>
</dbReference>
<name>A0A8J7JB91_9CYAN</name>
<evidence type="ECO:0000313" key="5">
    <source>
        <dbReference type="Proteomes" id="UP000654482"/>
    </source>
</evidence>
<dbReference type="AlphaFoldDB" id="A0A8J7JB91"/>
<reference evidence="4" key="1">
    <citation type="submission" date="2020-10" db="EMBL/GenBank/DDBJ databases">
        <authorList>
            <person name="Castelo-Branco R."/>
            <person name="Eusebio N."/>
            <person name="Adriana R."/>
            <person name="Vieira A."/>
            <person name="Brugerolle De Fraissinette N."/>
            <person name="Rezende De Castro R."/>
            <person name="Schneider M.P."/>
            <person name="Vasconcelos V."/>
            <person name="Leao P.N."/>
        </authorList>
    </citation>
    <scope>NUCLEOTIDE SEQUENCE</scope>
    <source>
        <strain evidence="4">LEGE 07157</strain>
    </source>
</reference>
<feature type="domain" description="CBS" evidence="3">
    <location>
        <begin position="239"/>
        <end position="298"/>
    </location>
</feature>
<dbReference type="InterPro" id="IPR000644">
    <property type="entry name" value="CBS_dom"/>
</dbReference>
<organism evidence="4 5">
    <name type="scientific">Lusitaniella coriacea LEGE 07157</name>
    <dbReference type="NCBI Taxonomy" id="945747"/>
    <lineage>
        <taxon>Bacteria</taxon>
        <taxon>Bacillati</taxon>
        <taxon>Cyanobacteriota</taxon>
        <taxon>Cyanophyceae</taxon>
        <taxon>Spirulinales</taxon>
        <taxon>Lusitaniellaceae</taxon>
        <taxon>Lusitaniella</taxon>
    </lineage>
</organism>
<feature type="domain" description="CBS" evidence="3">
    <location>
        <begin position="103"/>
        <end position="163"/>
    </location>
</feature>
<dbReference type="EMBL" id="JADEWZ010000017">
    <property type="protein sequence ID" value="MBE9116730.1"/>
    <property type="molecule type" value="Genomic_DNA"/>
</dbReference>
<dbReference type="InterPro" id="IPR046342">
    <property type="entry name" value="CBS_dom_sf"/>
</dbReference>
<dbReference type="SMART" id="SM00116">
    <property type="entry name" value="CBS"/>
    <property type="match status" value="4"/>
</dbReference>
<sequence>MELSDSPISVPDLEKAIARAPLTVSPDTLVLDAIAHMSQSRGQSCSLPSLEDSGEMAMNSEARSSCVLVMQDAKLLGIFTERDIVRLTAIDEPLETLKISEVMAHPVVTITEDNFKDIFAALFLFRRYRIRHLPLTNNSGQLTGVVSPESIRQVLRPANLLKMRRVADVMSKTVIRASPETSVLTIAQLMAAQRVSCVAIVEEDEDGYLRPVGIITERDIVQFRFLQLDLRTIPSQKVMSTPLFLLSPEDSLWTAHQTMQQRRVRRLVVSWNWGRGLGIVTQSSLLRAFDPMEMYWTLESLQKTIQQLKGENIEELQSGDPLRTTEMLSLKGRVLRSADSDSLLNSIRGCLKTLANTPELTPELRQVEFQRAIADLAQLEQLLQTPSLKTDPNRAV</sequence>
<dbReference type="Pfam" id="PF00571">
    <property type="entry name" value="CBS"/>
    <property type="match status" value="4"/>
</dbReference>
<evidence type="ECO:0000313" key="4">
    <source>
        <dbReference type="EMBL" id="MBE9116730.1"/>
    </source>
</evidence>
<dbReference type="Proteomes" id="UP000654482">
    <property type="component" value="Unassembled WGS sequence"/>
</dbReference>
<dbReference type="Gene3D" id="3.10.580.10">
    <property type="entry name" value="CBS-domain"/>
    <property type="match status" value="2"/>
</dbReference>
<comment type="caution">
    <text evidence="4">The sequence shown here is derived from an EMBL/GenBank/DDBJ whole genome shotgun (WGS) entry which is preliminary data.</text>
</comment>
<accession>A0A8J7JB91</accession>
<dbReference type="PANTHER" id="PTHR43080">
    <property type="entry name" value="CBS DOMAIN-CONTAINING PROTEIN CBSX3, MITOCHONDRIAL"/>
    <property type="match status" value="1"/>
</dbReference>
<feature type="domain" description="CBS" evidence="3">
    <location>
        <begin position="170"/>
        <end position="230"/>
    </location>
</feature>
<dbReference type="CDD" id="cd04620">
    <property type="entry name" value="CBS_two-component_sensor_histidine_kinase_repeat1"/>
    <property type="match status" value="1"/>
</dbReference>
<protein>
    <submittedName>
        <fullName evidence="4">CBS domain-containing protein</fullName>
    </submittedName>
</protein>
<keyword evidence="1 2" id="KW-0129">CBS domain</keyword>
<proteinExistence type="predicted"/>
<gene>
    <name evidence="4" type="ORF">IQ249_12545</name>
</gene>
<dbReference type="SUPFAM" id="SSF54631">
    <property type="entry name" value="CBS-domain pair"/>
    <property type="match status" value="2"/>
</dbReference>
<evidence type="ECO:0000256" key="1">
    <source>
        <dbReference type="ARBA" id="ARBA00023122"/>
    </source>
</evidence>
<dbReference type="PROSITE" id="PS51371">
    <property type="entry name" value="CBS"/>
    <property type="match status" value="4"/>
</dbReference>
<dbReference type="InterPro" id="IPR051257">
    <property type="entry name" value="Diverse_CBS-Domain"/>
</dbReference>
<dbReference type="RefSeq" id="WP_194029824.1">
    <property type="nucleotide sequence ID" value="NZ_JADEWZ010000017.1"/>
</dbReference>